<dbReference type="Gene3D" id="1.10.3210.10">
    <property type="entry name" value="Hypothetical protein af1432"/>
    <property type="match status" value="1"/>
</dbReference>
<evidence type="ECO:0000313" key="9">
    <source>
        <dbReference type="Proteomes" id="UP000031465"/>
    </source>
</evidence>
<comment type="function">
    <text evidence="5">Endoribonuclease that initiates mRNA decay.</text>
</comment>
<dbReference type="PANTHER" id="PTHR12826:SF15">
    <property type="entry name" value="RIBONUCLEASE Y"/>
    <property type="match status" value="1"/>
</dbReference>
<dbReference type="SMART" id="SM00471">
    <property type="entry name" value="HDc"/>
    <property type="match status" value="1"/>
</dbReference>
<dbReference type="InterPro" id="IPR004088">
    <property type="entry name" value="KH_dom_type_1"/>
</dbReference>
<comment type="similarity">
    <text evidence="5">Belongs to the RNase Y family.</text>
</comment>
<dbReference type="Proteomes" id="UP000031465">
    <property type="component" value="Unassembled WGS sequence"/>
</dbReference>
<dbReference type="NCBIfam" id="TIGR00277">
    <property type="entry name" value="HDIG"/>
    <property type="match status" value="1"/>
</dbReference>
<evidence type="ECO:0000259" key="7">
    <source>
        <dbReference type="PROSITE" id="PS51831"/>
    </source>
</evidence>
<keyword evidence="2 5" id="KW-0255">Endonuclease</keyword>
<dbReference type="InterPro" id="IPR017705">
    <property type="entry name" value="Ribonuclease_Y"/>
</dbReference>
<dbReference type="EMBL" id="JSAN01000082">
    <property type="protein sequence ID" value="KIC71525.1"/>
    <property type="molecule type" value="Genomic_DNA"/>
</dbReference>
<dbReference type="InterPro" id="IPR036612">
    <property type="entry name" value="KH_dom_type_1_sf"/>
</dbReference>
<evidence type="ECO:0000313" key="8">
    <source>
        <dbReference type="EMBL" id="KIC71525.1"/>
    </source>
</evidence>
<comment type="caution">
    <text evidence="8">The sequence shown here is derived from an EMBL/GenBank/DDBJ whole genome shotgun (WGS) entry which is preliminary data.</text>
</comment>
<dbReference type="InterPro" id="IPR003607">
    <property type="entry name" value="HD/PDEase_dom"/>
</dbReference>
<dbReference type="GO" id="GO:0004521">
    <property type="term" value="F:RNA endonuclease activity"/>
    <property type="evidence" value="ECO:0007669"/>
    <property type="project" value="UniProtKB-UniRule"/>
</dbReference>
<dbReference type="InterPro" id="IPR004087">
    <property type="entry name" value="KH_dom"/>
</dbReference>
<keyword evidence="1 5" id="KW-0540">Nuclease</keyword>
<dbReference type="PROSITE" id="PS50084">
    <property type="entry name" value="KH_TYPE_1"/>
    <property type="match status" value="1"/>
</dbReference>
<dbReference type="InterPro" id="IPR015946">
    <property type="entry name" value="KH_dom-like_a/b"/>
</dbReference>
<dbReference type="InterPro" id="IPR022711">
    <property type="entry name" value="RNase_Y_N"/>
</dbReference>
<dbReference type="PROSITE" id="PS51831">
    <property type="entry name" value="HD"/>
    <property type="match status" value="1"/>
</dbReference>
<dbReference type="CDD" id="cd00077">
    <property type="entry name" value="HDc"/>
    <property type="match status" value="1"/>
</dbReference>
<accession>A0A0C1JJK4</accession>
<dbReference type="PANTHER" id="PTHR12826">
    <property type="entry name" value="RIBONUCLEASE Y"/>
    <property type="match status" value="1"/>
</dbReference>
<dbReference type="Pfam" id="PF00013">
    <property type="entry name" value="KH_1"/>
    <property type="match status" value="1"/>
</dbReference>
<keyword evidence="4 5" id="KW-0694">RNA-binding</keyword>
<evidence type="ECO:0000256" key="1">
    <source>
        <dbReference type="ARBA" id="ARBA00022722"/>
    </source>
</evidence>
<dbReference type="GO" id="GO:0016787">
    <property type="term" value="F:hydrolase activity"/>
    <property type="evidence" value="ECO:0007669"/>
    <property type="project" value="UniProtKB-KW"/>
</dbReference>
<dbReference type="Pfam" id="PF01966">
    <property type="entry name" value="HD"/>
    <property type="match status" value="1"/>
</dbReference>
<keyword evidence="3 5" id="KW-0378">Hydrolase</keyword>
<evidence type="ECO:0000256" key="5">
    <source>
        <dbReference type="HAMAP-Rule" id="MF_00335"/>
    </source>
</evidence>
<dbReference type="EC" id="3.1.-.-" evidence="5 6"/>
<dbReference type="HAMAP" id="MF_00335">
    <property type="entry name" value="RNase_Y"/>
    <property type="match status" value="1"/>
</dbReference>
<dbReference type="GO" id="GO:0006402">
    <property type="term" value="P:mRNA catabolic process"/>
    <property type="evidence" value="ECO:0007669"/>
    <property type="project" value="UniProtKB-UniRule"/>
</dbReference>
<dbReference type="SMART" id="SM00322">
    <property type="entry name" value="KH"/>
    <property type="match status" value="1"/>
</dbReference>
<evidence type="ECO:0000256" key="6">
    <source>
        <dbReference type="NCBIfam" id="TIGR03319"/>
    </source>
</evidence>
<reference evidence="8 9" key="1">
    <citation type="journal article" date="2014" name="Mol. Biol. Evol.">
        <title>Massive expansion of Ubiquitination-related gene families within the Chlamydiae.</title>
        <authorList>
            <person name="Domman D."/>
            <person name="Collingro A."/>
            <person name="Lagkouvardos I."/>
            <person name="Gehre L."/>
            <person name="Weinmaier T."/>
            <person name="Rattei T."/>
            <person name="Subtil A."/>
            <person name="Horn M."/>
        </authorList>
    </citation>
    <scope>NUCLEOTIDE SEQUENCE [LARGE SCALE GENOMIC DNA]</scope>
    <source>
        <strain evidence="8 9">EI2</strain>
    </source>
</reference>
<evidence type="ECO:0000256" key="4">
    <source>
        <dbReference type="ARBA" id="ARBA00022884"/>
    </source>
</evidence>
<dbReference type="InterPro" id="IPR006674">
    <property type="entry name" value="HD_domain"/>
</dbReference>
<feature type="domain" description="HD" evidence="7">
    <location>
        <begin position="217"/>
        <end position="310"/>
    </location>
</feature>
<dbReference type="Pfam" id="PF12072">
    <property type="entry name" value="RNase_Y_N"/>
    <property type="match status" value="1"/>
</dbReference>
<dbReference type="CDD" id="cd22431">
    <property type="entry name" value="KH-I_RNaseY"/>
    <property type="match status" value="1"/>
</dbReference>
<protein>
    <recommendedName>
        <fullName evidence="5 6">Ribonuclease Y</fullName>
        <shortName evidence="5">RNase Y</shortName>
        <ecNumber evidence="5 6">3.1.-.-</ecNumber>
    </recommendedName>
</protein>
<evidence type="ECO:0000256" key="2">
    <source>
        <dbReference type="ARBA" id="ARBA00022759"/>
    </source>
</evidence>
<dbReference type="NCBIfam" id="TIGR03319">
    <property type="entry name" value="RNase_Y"/>
    <property type="match status" value="1"/>
</dbReference>
<dbReference type="InterPro" id="IPR006675">
    <property type="entry name" value="HDIG_dom"/>
</dbReference>
<dbReference type="GO" id="GO:0005886">
    <property type="term" value="C:plasma membrane"/>
    <property type="evidence" value="ECO:0007669"/>
    <property type="project" value="UniProtKB-UniRule"/>
</dbReference>
<dbReference type="PATRIC" id="fig|362787.3.peg.1337"/>
<gene>
    <name evidence="5 8" type="primary">rny</name>
    <name evidence="8" type="ORF">DB44_DJ00200</name>
</gene>
<evidence type="ECO:0000256" key="3">
    <source>
        <dbReference type="ARBA" id="ARBA00022801"/>
    </source>
</evidence>
<dbReference type="AlphaFoldDB" id="A0A0C1JJK4"/>
<organism evidence="8 9">
    <name type="scientific">Candidatus Protochlamydia amoebophila</name>
    <dbReference type="NCBI Taxonomy" id="362787"/>
    <lineage>
        <taxon>Bacteria</taxon>
        <taxon>Pseudomonadati</taxon>
        <taxon>Chlamydiota</taxon>
        <taxon>Chlamydiia</taxon>
        <taxon>Parachlamydiales</taxon>
        <taxon>Parachlamydiaceae</taxon>
        <taxon>Candidatus Protochlamydia</taxon>
    </lineage>
</organism>
<proteinExistence type="inferred from homology"/>
<dbReference type="SUPFAM" id="SSF54791">
    <property type="entry name" value="Eukaryotic type KH-domain (KH-domain type I)"/>
    <property type="match status" value="1"/>
</dbReference>
<dbReference type="GO" id="GO:0003723">
    <property type="term" value="F:RNA binding"/>
    <property type="evidence" value="ECO:0007669"/>
    <property type="project" value="UniProtKB-UniRule"/>
</dbReference>
<dbReference type="SUPFAM" id="SSF109604">
    <property type="entry name" value="HD-domain/PDEase-like"/>
    <property type="match status" value="1"/>
</dbReference>
<name>A0A0C1JJK4_9BACT</name>
<dbReference type="Gene3D" id="3.30.300.20">
    <property type="match status" value="1"/>
</dbReference>
<sequence length="401" mass="44307">MGAKLNWMRKRNKQLNLTQKLLSILEKASGLTSSEAKEILLSRLSNEVKTESANLIRRIRKEAEEEAEKIASTIIATSINRLAVSCASESTVCTVTIPNEDMKGRIIGREGRNIRALERETGVNFIIDDTPGAVVLSGFDPVRKHIAKMALTELVQDGRIHPTRIEEVVEKATINVHKQIKQYGEDAALRAGAMNLHPDLINLLGKLKFRFSYGQNVLDHSLEVSHLMGLMAAELGLDIRLAKRIGLLHDLGKAVTHEIEGSHAIIGHDLALKLGENKEVANGIGCHHHEMAPLTIEADLCSAADAISASREGARIEAVEEYIKRLRKLEEIALEFAGVDKAYAMQAGREIRIVVLPDQVDDAGVVNLARDLTKRIEQELSYPGKIKVTVIREKRVVEYAV</sequence>